<reference evidence="1 2" key="1">
    <citation type="journal article" date="2013" name="BMC Genomics">
        <title>Reconstruction of the lipid metabolism for the microalga Monoraphidium neglectum from its genome sequence reveals characteristics suitable for biofuel production.</title>
        <authorList>
            <person name="Bogen C."/>
            <person name="Al-Dilaimi A."/>
            <person name="Albersmeier A."/>
            <person name="Wichmann J."/>
            <person name="Grundmann M."/>
            <person name="Rupp O."/>
            <person name="Lauersen K.J."/>
            <person name="Blifernez-Klassen O."/>
            <person name="Kalinowski J."/>
            <person name="Goesmann A."/>
            <person name="Mussgnug J.H."/>
            <person name="Kruse O."/>
        </authorList>
    </citation>
    <scope>NUCLEOTIDE SEQUENCE [LARGE SCALE GENOMIC DNA]</scope>
    <source>
        <strain evidence="1 2">SAG 48.87</strain>
    </source>
</reference>
<organism evidence="1 2">
    <name type="scientific">Monoraphidium neglectum</name>
    <dbReference type="NCBI Taxonomy" id="145388"/>
    <lineage>
        <taxon>Eukaryota</taxon>
        <taxon>Viridiplantae</taxon>
        <taxon>Chlorophyta</taxon>
        <taxon>core chlorophytes</taxon>
        <taxon>Chlorophyceae</taxon>
        <taxon>CS clade</taxon>
        <taxon>Sphaeropleales</taxon>
        <taxon>Selenastraceae</taxon>
        <taxon>Monoraphidium</taxon>
    </lineage>
</organism>
<protein>
    <submittedName>
        <fullName evidence="1">Uncharacterized protein</fullName>
    </submittedName>
</protein>
<feature type="non-terminal residue" evidence="1">
    <location>
        <position position="57"/>
    </location>
</feature>
<dbReference type="GeneID" id="25735357"/>
<gene>
    <name evidence="1" type="ORF">MNEG_2479</name>
</gene>
<evidence type="ECO:0000313" key="2">
    <source>
        <dbReference type="Proteomes" id="UP000054498"/>
    </source>
</evidence>
<proteinExistence type="predicted"/>
<accession>A0A0D2MSE9</accession>
<evidence type="ECO:0000313" key="1">
    <source>
        <dbReference type="EMBL" id="KIZ05470.1"/>
    </source>
</evidence>
<dbReference type="EMBL" id="KK100501">
    <property type="protein sequence ID" value="KIZ05470.1"/>
    <property type="molecule type" value="Genomic_DNA"/>
</dbReference>
<dbReference type="Proteomes" id="UP000054498">
    <property type="component" value="Unassembled WGS sequence"/>
</dbReference>
<dbReference type="AlphaFoldDB" id="A0A0D2MSE9"/>
<dbReference type="KEGG" id="mng:MNEG_2479"/>
<name>A0A0D2MSE9_9CHLO</name>
<sequence>MEAARHALQAFVDRSLVRRLPNAPLLTSASLQALAEQLDGSCGFAACSALAFLLALL</sequence>
<keyword evidence="2" id="KW-1185">Reference proteome</keyword>
<dbReference type="RefSeq" id="XP_013904489.1">
    <property type="nucleotide sequence ID" value="XM_014049035.1"/>
</dbReference>